<evidence type="ECO:0000256" key="1">
    <source>
        <dbReference type="SAM" id="SignalP"/>
    </source>
</evidence>
<dbReference type="Proteomes" id="UP000198984">
    <property type="component" value="Unassembled WGS sequence"/>
</dbReference>
<name>A0A1H8BFN5_9BACT</name>
<accession>A0A1H8BFN5</accession>
<gene>
    <name evidence="2" type="ORF">SAMN04488505_106229</name>
</gene>
<feature type="signal peptide" evidence="1">
    <location>
        <begin position="1"/>
        <end position="19"/>
    </location>
</feature>
<sequence>MRKLIVTVVCTWGISLLKAQSVWLPVGPQQAGGTYSTQFQHVFTALHNQAALAHISTVSAGVYAERRFMLDATSLYAMAVAIPTSSGTFGLSVQHFGFEAFKQQKLGLAYGRTLGSKVSIGIQADYLAASIQQYGRAGTVTFEAGCLLHITPQLHAGIHAFNPAARQLYKAGAQDIPVVYSAGLGYEVSGSLLFSAEVVRETDRPMITRVMGEYRIIPQLSLQLGIATDPQLSGGGISFSWQSLRIFLSGSYHPQLGITPAAAIIWQQKKKETLL</sequence>
<evidence type="ECO:0000313" key="2">
    <source>
        <dbReference type="EMBL" id="SEM81741.1"/>
    </source>
</evidence>
<dbReference type="RefSeq" id="WP_089917665.1">
    <property type="nucleotide sequence ID" value="NZ_FOBB01000006.1"/>
</dbReference>
<organism evidence="2 3">
    <name type="scientific">Chitinophaga rupis</name>
    <dbReference type="NCBI Taxonomy" id="573321"/>
    <lineage>
        <taxon>Bacteria</taxon>
        <taxon>Pseudomonadati</taxon>
        <taxon>Bacteroidota</taxon>
        <taxon>Chitinophagia</taxon>
        <taxon>Chitinophagales</taxon>
        <taxon>Chitinophagaceae</taxon>
        <taxon>Chitinophaga</taxon>
    </lineage>
</organism>
<dbReference type="EMBL" id="FOBB01000006">
    <property type="protein sequence ID" value="SEM81741.1"/>
    <property type="molecule type" value="Genomic_DNA"/>
</dbReference>
<dbReference type="STRING" id="573321.SAMN04488505_106229"/>
<keyword evidence="1" id="KW-0732">Signal</keyword>
<reference evidence="2 3" key="1">
    <citation type="submission" date="2016-10" db="EMBL/GenBank/DDBJ databases">
        <authorList>
            <person name="de Groot N.N."/>
        </authorList>
    </citation>
    <scope>NUCLEOTIDE SEQUENCE [LARGE SCALE GENOMIC DNA]</scope>
    <source>
        <strain evidence="2 3">DSM 21039</strain>
    </source>
</reference>
<dbReference type="OrthoDB" id="664260at2"/>
<proteinExistence type="predicted"/>
<dbReference type="AlphaFoldDB" id="A0A1H8BFN5"/>
<feature type="chain" id="PRO_5011514119" description="MetA-pathway of phenol degradation" evidence="1">
    <location>
        <begin position="20"/>
        <end position="275"/>
    </location>
</feature>
<evidence type="ECO:0008006" key="4">
    <source>
        <dbReference type="Google" id="ProtNLM"/>
    </source>
</evidence>
<keyword evidence="3" id="KW-1185">Reference proteome</keyword>
<protein>
    <recommendedName>
        <fullName evidence="4">MetA-pathway of phenol degradation</fullName>
    </recommendedName>
</protein>
<evidence type="ECO:0000313" key="3">
    <source>
        <dbReference type="Proteomes" id="UP000198984"/>
    </source>
</evidence>